<evidence type="ECO:0000313" key="8">
    <source>
        <dbReference type="Proteomes" id="UP000095283"/>
    </source>
</evidence>
<evidence type="ECO:0000256" key="2">
    <source>
        <dbReference type="ARBA" id="ARBA00006356"/>
    </source>
</evidence>
<dbReference type="WBParaSite" id="Hba_01962">
    <property type="protein sequence ID" value="Hba_01962"/>
    <property type="gene ID" value="Hba_01962"/>
</dbReference>
<keyword evidence="7" id="KW-1133">Transmembrane helix</keyword>
<dbReference type="GO" id="GO:0005576">
    <property type="term" value="C:extracellular region"/>
    <property type="evidence" value="ECO:0007669"/>
    <property type="project" value="UniProtKB-SubCell"/>
</dbReference>
<keyword evidence="8" id="KW-1185">Reference proteome</keyword>
<keyword evidence="4" id="KW-0165">Cleavage on pair of basic residues</keyword>
<dbReference type="GO" id="GO:0007218">
    <property type="term" value="P:neuropeptide signaling pathway"/>
    <property type="evidence" value="ECO:0007669"/>
    <property type="project" value="UniProtKB-KW"/>
</dbReference>
<comment type="similarity">
    <text evidence="2">Belongs to the FARP (FMRFamide related peptide) family.</text>
</comment>
<keyword evidence="3" id="KW-0964">Secreted</keyword>
<accession>A0A1I7WBB7</accession>
<feature type="transmembrane region" description="Helical" evidence="7">
    <location>
        <begin position="216"/>
        <end position="238"/>
    </location>
</feature>
<dbReference type="InterPro" id="IPR051041">
    <property type="entry name" value="FMRFamide-related_np"/>
</dbReference>
<feature type="transmembrane region" description="Helical" evidence="7">
    <location>
        <begin position="357"/>
        <end position="375"/>
    </location>
</feature>
<comment type="subcellular location">
    <subcellularLocation>
        <location evidence="1">Secreted</location>
    </subcellularLocation>
</comment>
<feature type="transmembrane region" description="Helical" evidence="7">
    <location>
        <begin position="621"/>
        <end position="641"/>
    </location>
</feature>
<evidence type="ECO:0000256" key="6">
    <source>
        <dbReference type="ARBA" id="ARBA00023320"/>
    </source>
</evidence>
<evidence type="ECO:0000256" key="7">
    <source>
        <dbReference type="SAM" id="Phobius"/>
    </source>
</evidence>
<sequence>MRRYMKFDQTENDKDDTLRLRLHVNHLKNELAHARKQIAQMMNLQHRGADTSQRIIIIYIDFFKYLDFIIIYELLFRLWPEPDYPDATSYYNCSSRQDVTNLIGRFSELFIRGRKEIMVALDKLPEFVGSEELQLKTILITNSTLNLYFRKTNAAEAIFTSRKFLYFIYLLNVSRTMLGPSTFLVILTACIATMELVQRKSVHEDDIDYNMQEVRININSCLATLYSACFLSLLFVLFSGINDEGERASVDQLSLTRFGKRVPMNRSAMVRFGRAPMDRSTMVRFGKRAALDRSSMVRFGKRSPMDRSSMVRFGKRAPMDRSSMVRQTHNLDLVNVLPWTGLQWSVLGNEKAISRSGLVYIYIYIYIYILYGYFLCQLSASYGNSSAPSGQKLNHMIDAIGAVGSFHISNGQVLFSSQYYPARPYKIWEFYDRNMSKASVPWAGWSNYNLTAMSRWEQVPVNPDSARFHPNLDFWKVGNRIVAGTEAPYWVGYEFDVLPDTSFKNHLFILNGVFTNSIKYYLKQNTVIISIFKQFKVFTRNFNDLITHQFTKIFEKISALNIFYKFSFLRLICHDFRFAETIAADFPQINHAYEQKPYQWAYIVEHPFAADNKIIKVYTFILQYCFQVLYSLDIVGVLLIVSKIKSK</sequence>
<evidence type="ECO:0000256" key="1">
    <source>
        <dbReference type="ARBA" id="ARBA00004613"/>
    </source>
</evidence>
<reference evidence="9" key="1">
    <citation type="submission" date="2016-11" db="UniProtKB">
        <authorList>
            <consortium name="WormBaseParasite"/>
        </authorList>
    </citation>
    <scope>IDENTIFICATION</scope>
</reference>
<evidence type="ECO:0000256" key="3">
    <source>
        <dbReference type="ARBA" id="ARBA00022525"/>
    </source>
</evidence>
<evidence type="ECO:0000313" key="9">
    <source>
        <dbReference type="WBParaSite" id="Hba_01962"/>
    </source>
</evidence>
<keyword evidence="6" id="KW-0527">Neuropeptide</keyword>
<dbReference type="Proteomes" id="UP000095283">
    <property type="component" value="Unplaced"/>
</dbReference>
<keyword evidence="5" id="KW-0027">Amidation</keyword>
<keyword evidence="7" id="KW-0472">Membrane</keyword>
<keyword evidence="7" id="KW-0812">Transmembrane</keyword>
<dbReference type="PANTHER" id="PTHR20986:SF16">
    <property type="entry name" value="FMRFAMIDE-LIKE NEUROPEPTIDES 7"/>
    <property type="match status" value="1"/>
</dbReference>
<dbReference type="PANTHER" id="PTHR20986">
    <property type="entry name" value="FMRFAMIDE-RELATED PEPTIDES"/>
    <property type="match status" value="1"/>
</dbReference>
<organism evidence="8 9">
    <name type="scientific">Heterorhabditis bacteriophora</name>
    <name type="common">Entomopathogenic nematode worm</name>
    <dbReference type="NCBI Taxonomy" id="37862"/>
    <lineage>
        <taxon>Eukaryota</taxon>
        <taxon>Metazoa</taxon>
        <taxon>Ecdysozoa</taxon>
        <taxon>Nematoda</taxon>
        <taxon>Chromadorea</taxon>
        <taxon>Rhabditida</taxon>
        <taxon>Rhabditina</taxon>
        <taxon>Rhabditomorpha</taxon>
        <taxon>Strongyloidea</taxon>
        <taxon>Heterorhabditidae</taxon>
        <taxon>Heterorhabditis</taxon>
    </lineage>
</organism>
<evidence type="ECO:0000256" key="5">
    <source>
        <dbReference type="ARBA" id="ARBA00022815"/>
    </source>
</evidence>
<name>A0A1I7WBB7_HETBA</name>
<dbReference type="AlphaFoldDB" id="A0A1I7WBB7"/>
<evidence type="ECO:0000256" key="4">
    <source>
        <dbReference type="ARBA" id="ARBA00022685"/>
    </source>
</evidence>
<protein>
    <submittedName>
        <fullName evidence="9">PKD_channel domain-containing protein</fullName>
    </submittedName>
</protein>
<proteinExistence type="inferred from homology"/>